<reference evidence="2" key="1">
    <citation type="journal article" date="2019" name="Sci. Rep.">
        <title>Draft genome of Tanacetum cinerariifolium, the natural source of mosquito coil.</title>
        <authorList>
            <person name="Yamashiro T."/>
            <person name="Shiraishi A."/>
            <person name="Satake H."/>
            <person name="Nakayama K."/>
        </authorList>
    </citation>
    <scope>NUCLEOTIDE SEQUENCE</scope>
</reference>
<feature type="compositionally biased region" description="Basic and acidic residues" evidence="1">
    <location>
        <begin position="292"/>
        <end position="308"/>
    </location>
</feature>
<accession>A0A6L2NJT4</accession>
<feature type="compositionally biased region" description="Polar residues" evidence="1">
    <location>
        <begin position="473"/>
        <end position="483"/>
    </location>
</feature>
<comment type="caution">
    <text evidence="2">The sequence shown here is derived from an EMBL/GenBank/DDBJ whole genome shotgun (WGS) entry which is preliminary data.</text>
</comment>
<feature type="region of interest" description="Disordered" evidence="1">
    <location>
        <begin position="445"/>
        <end position="483"/>
    </location>
</feature>
<proteinExistence type="predicted"/>
<sequence length="483" mass="54300">MVDYSLLEVIENGNKPLVTTVVEGVKTIIAPANAKEKAQRRLKLKARSTLLMGIPNEHQLKFNSIKDAKSLPLAIEKRFGGNAATKKTQRNLLKQQHENINASSSEVNEAVNTAFEVTVASSQVNTVNSSNIDNLSDVVICAFLEGSSILMGMRLFPLIKPRWNVTISIRGATLQENVEHQEHKTIGTGRAQEEMCMLKLLTPKIWYLVMDFEVMIRVTKLMKDLTMHLWHTPLQVLILSQITNKCKAGLGYNVVSPTYTRNFLPPKPDLSGLQEFVNESIVSEPTVKKPVVETSEAKASTDKPKDDAMSPPIRRKYHDLVAFATGCRKIKNCKRCNHKIRVPIGMWPCKVEEKMTLKEVDGKTVEEIETKIIAKDGTVTRVPGKFQGYETSEEELVKQPRSHDMYGFMDHPQLQQGSPMNVFVPHRIPQPDGNMNGWLVKDEEELERHEVDSDLESTASSKPKRVELEDTCESGSQPNLKFS</sequence>
<dbReference type="AlphaFoldDB" id="A0A6L2NJT4"/>
<protein>
    <submittedName>
        <fullName evidence="2">Ribonuclease H-like domain-containing protein</fullName>
    </submittedName>
</protein>
<gene>
    <name evidence="2" type="ORF">Tci_058258</name>
</gene>
<name>A0A6L2NJT4_TANCI</name>
<evidence type="ECO:0000313" key="2">
    <source>
        <dbReference type="EMBL" id="GEU86280.1"/>
    </source>
</evidence>
<dbReference type="EMBL" id="BKCJ010009288">
    <property type="protein sequence ID" value="GEU86280.1"/>
    <property type="molecule type" value="Genomic_DNA"/>
</dbReference>
<evidence type="ECO:0000256" key="1">
    <source>
        <dbReference type="SAM" id="MobiDB-lite"/>
    </source>
</evidence>
<feature type="region of interest" description="Disordered" evidence="1">
    <location>
        <begin position="292"/>
        <end position="311"/>
    </location>
</feature>
<organism evidence="2">
    <name type="scientific">Tanacetum cinerariifolium</name>
    <name type="common">Dalmatian daisy</name>
    <name type="synonym">Chrysanthemum cinerariifolium</name>
    <dbReference type="NCBI Taxonomy" id="118510"/>
    <lineage>
        <taxon>Eukaryota</taxon>
        <taxon>Viridiplantae</taxon>
        <taxon>Streptophyta</taxon>
        <taxon>Embryophyta</taxon>
        <taxon>Tracheophyta</taxon>
        <taxon>Spermatophyta</taxon>
        <taxon>Magnoliopsida</taxon>
        <taxon>eudicotyledons</taxon>
        <taxon>Gunneridae</taxon>
        <taxon>Pentapetalae</taxon>
        <taxon>asterids</taxon>
        <taxon>campanulids</taxon>
        <taxon>Asterales</taxon>
        <taxon>Asteraceae</taxon>
        <taxon>Asteroideae</taxon>
        <taxon>Anthemideae</taxon>
        <taxon>Anthemidinae</taxon>
        <taxon>Tanacetum</taxon>
    </lineage>
</organism>